<sequence>MPHVIVKLWTGRTEEQKIELTNKIVKAVVETVNVEEGSVSVSFEEVSSDRWAKEVYKPDILEKEETLYKKPGYSYLECELN</sequence>
<dbReference type="InterPro" id="IPR017284">
    <property type="entry name" value="Tautomerase_PptA"/>
</dbReference>
<protein>
    <submittedName>
        <fullName evidence="4">4-oxalocrotonate tautomerase</fullName>
        <ecNumber evidence="4">5.3.2.-</ecNumber>
    </submittedName>
</protein>
<evidence type="ECO:0000313" key="4">
    <source>
        <dbReference type="EMBL" id="SUY45335.1"/>
    </source>
</evidence>
<dbReference type="Gene3D" id="3.30.429.10">
    <property type="entry name" value="Macrophage Migration Inhibitory Factor"/>
    <property type="match status" value="1"/>
</dbReference>
<organism evidence="4 5">
    <name type="scientific">Clostridium putrefaciens</name>
    <dbReference type="NCBI Taxonomy" id="99675"/>
    <lineage>
        <taxon>Bacteria</taxon>
        <taxon>Bacillati</taxon>
        <taxon>Bacillota</taxon>
        <taxon>Clostridia</taxon>
        <taxon>Eubacteriales</taxon>
        <taxon>Clostridiaceae</taxon>
        <taxon>Clostridium</taxon>
    </lineage>
</organism>
<dbReference type="InterPro" id="IPR014347">
    <property type="entry name" value="Tautomerase/MIF_sf"/>
</dbReference>
<dbReference type="RefSeq" id="WP_115640101.1">
    <property type="nucleotide sequence ID" value="NZ_UFWZ01000001.1"/>
</dbReference>
<feature type="domain" description="4-oxalocrotonate tautomerase-like" evidence="3">
    <location>
        <begin position="2"/>
        <end position="52"/>
    </location>
</feature>
<dbReference type="AlphaFoldDB" id="A0A381J403"/>
<dbReference type="Pfam" id="PF01361">
    <property type="entry name" value="Tautomerase"/>
    <property type="match status" value="1"/>
</dbReference>
<proteinExistence type="predicted"/>
<dbReference type="PIRSF" id="PIRSF037799">
    <property type="entry name" value="Tautomer_YdcE_prd"/>
    <property type="match status" value="1"/>
</dbReference>
<dbReference type="InterPro" id="IPR004370">
    <property type="entry name" value="4-OT-like_dom"/>
</dbReference>
<evidence type="ECO:0000256" key="1">
    <source>
        <dbReference type="ARBA" id="ARBA00023235"/>
    </source>
</evidence>
<feature type="active site" description="Proton acceptor; via imino nitrogen" evidence="2">
    <location>
        <position position="2"/>
    </location>
</feature>
<dbReference type="EMBL" id="UFWZ01000001">
    <property type="protein sequence ID" value="SUY45335.1"/>
    <property type="molecule type" value="Genomic_DNA"/>
</dbReference>
<dbReference type="GO" id="GO:0016862">
    <property type="term" value="F:intramolecular oxidoreductase activity, interconverting keto- and enol-groups"/>
    <property type="evidence" value="ECO:0007669"/>
    <property type="project" value="InterPro"/>
</dbReference>
<keyword evidence="1 4" id="KW-0413">Isomerase</keyword>
<dbReference type="Proteomes" id="UP000254664">
    <property type="component" value="Unassembled WGS sequence"/>
</dbReference>
<evidence type="ECO:0000313" key="5">
    <source>
        <dbReference type="Proteomes" id="UP000254664"/>
    </source>
</evidence>
<dbReference type="EC" id="5.3.2.-" evidence="4"/>
<gene>
    <name evidence="4" type="primary">pptA</name>
    <name evidence="4" type="ORF">NCTC9836_00238</name>
</gene>
<dbReference type="SUPFAM" id="SSF55331">
    <property type="entry name" value="Tautomerase/MIF"/>
    <property type="match status" value="1"/>
</dbReference>
<dbReference type="OrthoDB" id="5405937at2"/>
<accession>A0A381J403</accession>
<reference evidence="4 5" key="1">
    <citation type="submission" date="2018-06" db="EMBL/GenBank/DDBJ databases">
        <authorList>
            <consortium name="Pathogen Informatics"/>
            <person name="Doyle S."/>
        </authorList>
    </citation>
    <scope>NUCLEOTIDE SEQUENCE [LARGE SCALE GENOMIC DNA]</scope>
    <source>
        <strain evidence="4 5">NCTC9836</strain>
    </source>
</reference>
<keyword evidence="5" id="KW-1185">Reference proteome</keyword>
<dbReference type="GO" id="GO:0005737">
    <property type="term" value="C:cytoplasm"/>
    <property type="evidence" value="ECO:0007669"/>
    <property type="project" value="InterPro"/>
</dbReference>
<evidence type="ECO:0000259" key="3">
    <source>
        <dbReference type="Pfam" id="PF01361"/>
    </source>
</evidence>
<evidence type="ECO:0000256" key="2">
    <source>
        <dbReference type="PIRSR" id="PIRSR037799-1"/>
    </source>
</evidence>
<name>A0A381J403_9CLOT</name>